<evidence type="ECO:0000256" key="3">
    <source>
        <dbReference type="ARBA" id="ARBA00022448"/>
    </source>
</evidence>
<dbReference type="Pfam" id="PF03591">
    <property type="entry name" value="AzlC"/>
    <property type="match status" value="1"/>
</dbReference>
<evidence type="ECO:0000256" key="9">
    <source>
        <dbReference type="SAM" id="Phobius"/>
    </source>
</evidence>
<dbReference type="EMBL" id="RZUI01000001">
    <property type="protein sequence ID" value="KAA8832124.1"/>
    <property type="molecule type" value="Genomic_DNA"/>
</dbReference>
<evidence type="ECO:0000313" key="10">
    <source>
        <dbReference type="EMBL" id="KAA8832124.1"/>
    </source>
</evidence>
<dbReference type="InterPro" id="IPR011606">
    <property type="entry name" value="Brnchd-chn_aa_trnsp_permease"/>
</dbReference>
<feature type="transmembrane region" description="Helical" evidence="9">
    <location>
        <begin position="83"/>
        <end position="104"/>
    </location>
</feature>
<dbReference type="Proteomes" id="UP000412028">
    <property type="component" value="Unassembled WGS sequence"/>
</dbReference>
<feature type="transmembrane region" description="Helical" evidence="9">
    <location>
        <begin position="171"/>
        <end position="189"/>
    </location>
</feature>
<accession>A0A5M9ZX99</accession>
<comment type="subcellular location">
    <subcellularLocation>
        <location evidence="1">Cell membrane</location>
        <topology evidence="1">Multi-pass membrane protein</topology>
    </subcellularLocation>
</comment>
<dbReference type="GO" id="GO:1903785">
    <property type="term" value="P:L-valine transmembrane transport"/>
    <property type="evidence" value="ECO:0007669"/>
    <property type="project" value="TreeGrafter"/>
</dbReference>
<evidence type="ECO:0000256" key="7">
    <source>
        <dbReference type="ARBA" id="ARBA00023136"/>
    </source>
</evidence>
<feature type="transmembrane region" description="Helical" evidence="9">
    <location>
        <begin position="225"/>
        <end position="243"/>
    </location>
</feature>
<evidence type="ECO:0000256" key="4">
    <source>
        <dbReference type="ARBA" id="ARBA00022475"/>
    </source>
</evidence>
<evidence type="ECO:0000256" key="5">
    <source>
        <dbReference type="ARBA" id="ARBA00022692"/>
    </source>
</evidence>
<dbReference type="GO" id="GO:0005886">
    <property type="term" value="C:plasma membrane"/>
    <property type="evidence" value="ECO:0007669"/>
    <property type="project" value="UniProtKB-SubCell"/>
</dbReference>
<keyword evidence="7 9" id="KW-0472">Membrane</keyword>
<keyword evidence="5 9" id="KW-0812">Transmembrane</keyword>
<feature type="transmembrane region" description="Helical" evidence="9">
    <location>
        <begin position="142"/>
        <end position="165"/>
    </location>
</feature>
<gene>
    <name evidence="10" type="ORF">EMO89_01025</name>
</gene>
<evidence type="ECO:0000256" key="1">
    <source>
        <dbReference type="ARBA" id="ARBA00004651"/>
    </source>
</evidence>
<comment type="similarity">
    <text evidence="2">Belongs to the AzlC family.</text>
</comment>
<dbReference type="PANTHER" id="PTHR34979:SF1">
    <property type="entry name" value="INNER MEMBRANE PROTEIN YGAZ"/>
    <property type="match status" value="1"/>
</dbReference>
<dbReference type="AlphaFoldDB" id="A0A5M9ZX99"/>
<comment type="caution">
    <text evidence="10">The sequence shown here is derived from an EMBL/GenBank/DDBJ whole genome shotgun (WGS) entry which is preliminary data.</text>
</comment>
<evidence type="ECO:0000313" key="11">
    <source>
        <dbReference type="Proteomes" id="UP000412028"/>
    </source>
</evidence>
<reference evidence="10 11" key="1">
    <citation type="journal article" date="2019" name="Syst. Appl. Microbiol.">
        <title>Characterization of Bifidobacterium species in feaces of the Egyptian fruit bat: Description of B. vespertilionis sp. nov. and B. rousetti sp. nov.</title>
        <authorList>
            <person name="Modesto M."/>
            <person name="Satti M."/>
            <person name="Watanabe K."/>
            <person name="Puglisi E."/>
            <person name="Morelli L."/>
            <person name="Huang C.-H."/>
            <person name="Liou J.-S."/>
            <person name="Miyashita M."/>
            <person name="Tamura T."/>
            <person name="Saito S."/>
            <person name="Mori K."/>
            <person name="Huang L."/>
            <person name="Sciavilla P."/>
            <person name="Sandri C."/>
            <person name="Spiezio C."/>
            <person name="Vitali F."/>
            <person name="Cavalieri D."/>
            <person name="Perpetuini G."/>
            <person name="Tofalo R."/>
            <person name="Bonetti A."/>
            <person name="Arita M."/>
            <person name="Mattarelli P."/>
        </authorList>
    </citation>
    <scope>NUCLEOTIDE SEQUENCE [LARGE SCALE GENOMIC DNA]</scope>
    <source>
        <strain evidence="10 11">RST7</strain>
    </source>
</reference>
<name>A0A5M9ZX99_9BIFI</name>
<feature type="transmembrane region" description="Helical" evidence="9">
    <location>
        <begin position="20"/>
        <end position="45"/>
    </location>
</feature>
<dbReference type="RefSeq" id="WP_150380532.1">
    <property type="nucleotide sequence ID" value="NZ_RZUI01000001.1"/>
</dbReference>
<sequence length="292" mass="31511">MRAGSGGAIGRGRGGTVGRAFQAAFPLTVPIAAGFLFLGCSYGLLMHAKGFAFLYPVCMAYFIFAGSMEFVTVNLLLSAFNPVAAFMLALMVNARHLFYGLSMLGKYKNMGWKKPYLIFAMCDESFAINSSARIPEDVDRGWFMLFVNLLNRWYWIFGTALGWLVGGLLPVSTRGIEFVLTALFLVIFLDQWMGTDGGLRAHLPAMIGVLASAGCLMVFGSDEFMIPSMIAMLVLFVALRPWLDELKTGNAVAANDAAGGSGAGGNDTDTSKNVDVATSEDHDEHDDMEVTA</sequence>
<proteinExistence type="inferred from homology"/>
<dbReference type="PANTHER" id="PTHR34979">
    <property type="entry name" value="INNER MEMBRANE PROTEIN YGAZ"/>
    <property type="match status" value="1"/>
</dbReference>
<dbReference type="OrthoDB" id="3181706at2"/>
<evidence type="ECO:0000256" key="8">
    <source>
        <dbReference type="SAM" id="MobiDB-lite"/>
    </source>
</evidence>
<keyword evidence="4" id="KW-1003">Cell membrane</keyword>
<keyword evidence="3" id="KW-0813">Transport</keyword>
<evidence type="ECO:0000256" key="6">
    <source>
        <dbReference type="ARBA" id="ARBA00022989"/>
    </source>
</evidence>
<feature type="region of interest" description="Disordered" evidence="8">
    <location>
        <begin position="257"/>
        <end position="292"/>
    </location>
</feature>
<organism evidence="10 11">
    <name type="scientific">Bifidobacterium tissieri</name>
    <dbReference type="NCBI Taxonomy" id="1630162"/>
    <lineage>
        <taxon>Bacteria</taxon>
        <taxon>Bacillati</taxon>
        <taxon>Actinomycetota</taxon>
        <taxon>Actinomycetes</taxon>
        <taxon>Bifidobacteriales</taxon>
        <taxon>Bifidobacteriaceae</taxon>
        <taxon>Bifidobacterium</taxon>
    </lineage>
</organism>
<feature type="transmembrane region" description="Helical" evidence="9">
    <location>
        <begin position="201"/>
        <end position="219"/>
    </location>
</feature>
<feature type="transmembrane region" description="Helical" evidence="9">
    <location>
        <begin position="52"/>
        <end position="77"/>
    </location>
</feature>
<protein>
    <submittedName>
        <fullName evidence="10">Branched-chain amino acid ABC transporter permease</fullName>
    </submittedName>
</protein>
<feature type="compositionally biased region" description="Acidic residues" evidence="8">
    <location>
        <begin position="281"/>
        <end position="292"/>
    </location>
</feature>
<keyword evidence="6 9" id="KW-1133">Transmembrane helix</keyword>
<evidence type="ECO:0000256" key="2">
    <source>
        <dbReference type="ARBA" id="ARBA00010735"/>
    </source>
</evidence>